<dbReference type="GO" id="GO:0044550">
    <property type="term" value="P:secondary metabolite biosynthetic process"/>
    <property type="evidence" value="ECO:0007669"/>
    <property type="project" value="TreeGrafter"/>
</dbReference>
<accession>A0A9X6TGA2</accession>
<dbReference type="CDD" id="cd05930">
    <property type="entry name" value="A_NRPS"/>
    <property type="match status" value="1"/>
</dbReference>
<name>A0A9X6TGA2_BACTU</name>
<evidence type="ECO:0000259" key="8">
    <source>
        <dbReference type="Pfam" id="PF13193"/>
    </source>
</evidence>
<dbReference type="Gene3D" id="3.40.50.980">
    <property type="match status" value="2"/>
</dbReference>
<comment type="similarity">
    <text evidence="2">Belongs to the ATP-dependent AMP-binding enzyme family.</text>
</comment>
<keyword evidence="3" id="KW-0596">Phosphopantetheine</keyword>
<keyword evidence="6" id="KW-0067">ATP-binding</keyword>
<feature type="non-terminal residue" evidence="9">
    <location>
        <position position="468"/>
    </location>
</feature>
<dbReference type="Gene3D" id="3.30.300.30">
    <property type="match status" value="1"/>
</dbReference>
<evidence type="ECO:0000256" key="4">
    <source>
        <dbReference type="ARBA" id="ARBA00022553"/>
    </source>
</evidence>
<evidence type="ECO:0000259" key="7">
    <source>
        <dbReference type="Pfam" id="PF00501"/>
    </source>
</evidence>
<evidence type="ECO:0000256" key="1">
    <source>
        <dbReference type="ARBA" id="ARBA00001957"/>
    </source>
</evidence>
<feature type="domain" description="AMP-binding enzyme C-terminal" evidence="8">
    <location>
        <begin position="398"/>
        <end position="468"/>
    </location>
</feature>
<evidence type="ECO:0000256" key="6">
    <source>
        <dbReference type="ARBA" id="ARBA00022840"/>
    </source>
</evidence>
<protein>
    <submittedName>
        <fullName evidence="9">Peptide synthetase</fullName>
    </submittedName>
</protein>
<dbReference type="PROSITE" id="PS00455">
    <property type="entry name" value="AMP_BINDING"/>
    <property type="match status" value="1"/>
</dbReference>
<proteinExistence type="inferred from homology"/>
<dbReference type="GO" id="GO:0005737">
    <property type="term" value="C:cytoplasm"/>
    <property type="evidence" value="ECO:0007669"/>
    <property type="project" value="TreeGrafter"/>
</dbReference>
<feature type="domain" description="AMP-dependent synthetase/ligase" evidence="7">
    <location>
        <begin position="2"/>
        <end position="339"/>
    </location>
</feature>
<dbReference type="RefSeq" id="WP_141481467.1">
    <property type="nucleotide sequence ID" value="NZ_NVNL01000192.1"/>
</dbReference>
<keyword evidence="4" id="KW-0597">Phosphoprotein</keyword>
<sequence>LFEQQVIQNPDSVALVYKDQQLTYKELNEKVNQLAFYLQKRNIGPESMVGVYIERSLEMIVSILGIIKAGGAYVPLDPAYPTKRLEYILKDANIQVLLTQSHLTQWIPKEIDCIDIKEHEMNISREKNINPTIEVKPDNLAYVIYTSGSTGNPKGVLYEQKGLCNFINASINFTKLNTGSKVVQFSSIAFDVSLYDIFATLVSGGTLYVCGQQDIMPVEPLTQFLLEKKITHAFLPPTVLNLLDESKFEELQTVISAGSVCSEQVAKRWVKNHLFINAYGPTEASVATIDIYSRKGTPPIGRSIPNVEVYVLNEAKKLVPIGTVGELYIGGIALARGYLNQPELTKASFIPHPFKNSSNDRLYRTGDLVKYLPDGNIEYIGRADKQVKIRGFRIELGEIETILGNHPDIKEVTVVAQEDSFGDNILVAYIVGEGDTQEWRKHVGVHLPNYMVPAHFIKIESLPLTVNG</sequence>
<reference evidence="9 10" key="1">
    <citation type="submission" date="2017-09" db="EMBL/GenBank/DDBJ databases">
        <title>Large-scale bioinformatics analysis of Bacillus genomes uncovers conserved roles of natural products in bacterial physiology.</title>
        <authorList>
            <consortium name="Agbiome Team Llc"/>
            <person name="Bleich R.M."/>
            <person name="Grubbs K.J."/>
            <person name="Santa Maria K.C."/>
            <person name="Allen S.E."/>
            <person name="Farag S."/>
            <person name="Shank E.A."/>
            <person name="Bowers A."/>
        </authorList>
    </citation>
    <scope>NUCLEOTIDE SEQUENCE [LARGE SCALE GENOMIC DNA]</scope>
    <source>
        <strain evidence="9 10">AFS089089</strain>
    </source>
</reference>
<dbReference type="GO" id="GO:0031177">
    <property type="term" value="F:phosphopantetheine binding"/>
    <property type="evidence" value="ECO:0007669"/>
    <property type="project" value="TreeGrafter"/>
</dbReference>
<dbReference type="SUPFAM" id="SSF56801">
    <property type="entry name" value="Acetyl-CoA synthetase-like"/>
    <property type="match status" value="1"/>
</dbReference>
<dbReference type="PANTHER" id="PTHR45527">
    <property type="entry name" value="NONRIBOSOMAL PEPTIDE SYNTHETASE"/>
    <property type="match status" value="1"/>
</dbReference>
<evidence type="ECO:0000256" key="5">
    <source>
        <dbReference type="ARBA" id="ARBA00022741"/>
    </source>
</evidence>
<evidence type="ECO:0000256" key="3">
    <source>
        <dbReference type="ARBA" id="ARBA00022450"/>
    </source>
</evidence>
<dbReference type="GO" id="GO:0043041">
    <property type="term" value="P:amino acid activation for nonribosomal peptide biosynthetic process"/>
    <property type="evidence" value="ECO:0007669"/>
    <property type="project" value="TreeGrafter"/>
</dbReference>
<comment type="caution">
    <text evidence="9">The sequence shown here is derived from an EMBL/GenBank/DDBJ whole genome shotgun (WGS) entry which is preliminary data.</text>
</comment>
<evidence type="ECO:0000256" key="2">
    <source>
        <dbReference type="ARBA" id="ARBA00006432"/>
    </source>
</evidence>
<dbReference type="NCBIfam" id="TIGR01733">
    <property type="entry name" value="AA-adenyl-dom"/>
    <property type="match status" value="1"/>
</dbReference>
<dbReference type="InterPro" id="IPR020459">
    <property type="entry name" value="AMP-binding"/>
</dbReference>
<dbReference type="InterPro" id="IPR045851">
    <property type="entry name" value="AMP-bd_C_sf"/>
</dbReference>
<dbReference type="Pfam" id="PF00501">
    <property type="entry name" value="AMP-binding"/>
    <property type="match status" value="1"/>
</dbReference>
<dbReference type="InterPro" id="IPR020845">
    <property type="entry name" value="AMP-binding_CS"/>
</dbReference>
<dbReference type="InterPro" id="IPR025110">
    <property type="entry name" value="AMP-bd_C"/>
</dbReference>
<dbReference type="FunFam" id="3.40.50.12780:FF:000012">
    <property type="entry name" value="Non-ribosomal peptide synthetase"/>
    <property type="match status" value="1"/>
</dbReference>
<evidence type="ECO:0000313" key="9">
    <source>
        <dbReference type="EMBL" id="PEA85649.1"/>
    </source>
</evidence>
<feature type="non-terminal residue" evidence="9">
    <location>
        <position position="1"/>
    </location>
</feature>
<dbReference type="GO" id="GO:0005524">
    <property type="term" value="F:ATP binding"/>
    <property type="evidence" value="ECO:0007669"/>
    <property type="project" value="UniProtKB-KW"/>
</dbReference>
<dbReference type="FunFam" id="3.40.50.980:FF:000001">
    <property type="entry name" value="Non-ribosomal peptide synthetase"/>
    <property type="match status" value="1"/>
</dbReference>
<keyword evidence="5" id="KW-0547">Nucleotide-binding</keyword>
<comment type="cofactor">
    <cofactor evidence="1">
        <name>pantetheine 4'-phosphate</name>
        <dbReference type="ChEBI" id="CHEBI:47942"/>
    </cofactor>
</comment>
<dbReference type="InterPro" id="IPR010071">
    <property type="entry name" value="AA_adenyl_dom"/>
</dbReference>
<dbReference type="PANTHER" id="PTHR45527:SF1">
    <property type="entry name" value="FATTY ACID SYNTHASE"/>
    <property type="match status" value="1"/>
</dbReference>
<dbReference type="InterPro" id="IPR000873">
    <property type="entry name" value="AMP-dep_synth/lig_dom"/>
</dbReference>
<dbReference type="EMBL" id="NVNL01000192">
    <property type="protein sequence ID" value="PEA85649.1"/>
    <property type="molecule type" value="Genomic_DNA"/>
</dbReference>
<dbReference type="Gene3D" id="2.30.38.10">
    <property type="entry name" value="Luciferase, Domain 3"/>
    <property type="match status" value="1"/>
</dbReference>
<dbReference type="Pfam" id="PF13193">
    <property type="entry name" value="AMP-binding_C"/>
    <property type="match status" value="1"/>
</dbReference>
<organism evidence="9 10">
    <name type="scientific">Bacillus thuringiensis</name>
    <dbReference type="NCBI Taxonomy" id="1428"/>
    <lineage>
        <taxon>Bacteria</taxon>
        <taxon>Bacillati</taxon>
        <taxon>Bacillota</taxon>
        <taxon>Bacilli</taxon>
        <taxon>Bacillales</taxon>
        <taxon>Bacillaceae</taxon>
        <taxon>Bacillus</taxon>
        <taxon>Bacillus cereus group</taxon>
    </lineage>
</organism>
<evidence type="ECO:0000313" key="10">
    <source>
        <dbReference type="Proteomes" id="UP000220702"/>
    </source>
</evidence>
<dbReference type="PRINTS" id="PR00154">
    <property type="entry name" value="AMPBINDING"/>
</dbReference>
<gene>
    <name evidence="9" type="ORF">CON71_34590</name>
</gene>
<dbReference type="Proteomes" id="UP000220702">
    <property type="component" value="Unassembled WGS sequence"/>
</dbReference>
<dbReference type="FunFam" id="2.30.38.10:FF:000001">
    <property type="entry name" value="Non-ribosomal peptide synthetase PvdI"/>
    <property type="match status" value="1"/>
</dbReference>
<dbReference type="AlphaFoldDB" id="A0A9X6TGA2"/>